<dbReference type="OrthoDB" id="9783283at2"/>
<dbReference type="InterPro" id="IPR010138">
    <property type="entry name" value="UDP-diacylglucosamine_Hdrlase"/>
</dbReference>
<comment type="pathway">
    <text evidence="10">Glycolipid biosynthesis; lipid IV(A) biosynthesis; lipid IV(A) from (3R)-3-hydroxytetradecanoyl-[acyl-carrier-protein] and UDP-N-acetyl-alpha-D-glucosamine: step 4/6.</text>
</comment>
<dbReference type="GO" id="GO:0008758">
    <property type="term" value="F:UDP-2,3-diacylglucosamine hydrolase activity"/>
    <property type="evidence" value="ECO:0007669"/>
    <property type="project" value="UniProtKB-UniRule"/>
</dbReference>
<dbReference type="Gene3D" id="3.60.21.10">
    <property type="match status" value="1"/>
</dbReference>
<gene>
    <name evidence="10" type="primary">lpxH</name>
    <name evidence="12" type="ORF">EDC61_10352</name>
</gene>
<feature type="binding site" evidence="10">
    <location>
        <position position="127"/>
    </location>
    <ligand>
        <name>substrate</name>
    </ligand>
</feature>
<keyword evidence="9 10" id="KW-0464">Manganese</keyword>
<dbReference type="GO" id="GO:0005737">
    <property type="term" value="C:cytoplasm"/>
    <property type="evidence" value="ECO:0007669"/>
    <property type="project" value="InterPro"/>
</dbReference>
<feature type="binding site" evidence="10">
    <location>
        <position position="119"/>
    </location>
    <ligand>
        <name>Mn(2+)</name>
        <dbReference type="ChEBI" id="CHEBI:29035"/>
        <label>2</label>
    </ligand>
</feature>
<dbReference type="UniPathway" id="UPA00359">
    <property type="reaction ID" value="UER00480"/>
</dbReference>
<evidence type="ECO:0000256" key="3">
    <source>
        <dbReference type="ARBA" id="ARBA00022519"/>
    </source>
</evidence>
<dbReference type="NCBIfam" id="NF003743">
    <property type="entry name" value="PRK05340.1"/>
    <property type="match status" value="1"/>
</dbReference>
<dbReference type="InterPro" id="IPR043461">
    <property type="entry name" value="LpxH-like"/>
</dbReference>
<feature type="binding site" evidence="10">
    <location>
        <position position="202"/>
    </location>
    <ligand>
        <name>Mn(2+)</name>
        <dbReference type="ChEBI" id="CHEBI:29035"/>
        <label>1</label>
    </ligand>
</feature>
<keyword evidence="3 10" id="KW-0997">Cell inner membrane</keyword>
<dbReference type="InterPro" id="IPR004843">
    <property type="entry name" value="Calcineurin-like_PHP"/>
</dbReference>
<feature type="binding site" evidence="10">
    <location>
        <position position="45"/>
    </location>
    <ligand>
        <name>Mn(2+)</name>
        <dbReference type="ChEBI" id="CHEBI:29035"/>
        <label>1</label>
    </ligand>
</feature>
<dbReference type="CDD" id="cd07398">
    <property type="entry name" value="MPP_YbbF-LpxH"/>
    <property type="match status" value="1"/>
</dbReference>
<proteinExistence type="inferred from homology"/>
<dbReference type="Proteomes" id="UP000295135">
    <property type="component" value="Unassembled WGS sequence"/>
</dbReference>
<feature type="binding site" evidence="10">
    <location>
        <position position="14"/>
    </location>
    <ligand>
        <name>Mn(2+)</name>
        <dbReference type="ChEBI" id="CHEBI:29035"/>
        <label>1</label>
    </ligand>
</feature>
<dbReference type="EMBL" id="SLZY01000003">
    <property type="protein sequence ID" value="TCS72930.1"/>
    <property type="molecule type" value="Genomic_DNA"/>
</dbReference>
<evidence type="ECO:0000259" key="11">
    <source>
        <dbReference type="Pfam" id="PF00149"/>
    </source>
</evidence>
<feature type="binding site" evidence="10">
    <location>
        <position position="200"/>
    </location>
    <ligand>
        <name>Mn(2+)</name>
        <dbReference type="ChEBI" id="CHEBI:29035"/>
        <label>2</label>
    </ligand>
</feature>
<feature type="binding site" evidence="10">
    <location>
        <position position="84"/>
    </location>
    <ligand>
        <name>Mn(2+)</name>
        <dbReference type="ChEBI" id="CHEBI:29035"/>
        <label>2</label>
    </ligand>
</feature>
<dbReference type="NCBIfam" id="TIGR01854">
    <property type="entry name" value="lipid_A_lpxH"/>
    <property type="match status" value="1"/>
</dbReference>
<keyword evidence="8 10" id="KW-0472">Membrane</keyword>
<protein>
    <recommendedName>
        <fullName evidence="10">UDP-2,3-diacylglucosamine hydrolase</fullName>
        <ecNumber evidence="10">3.6.1.54</ecNumber>
    </recommendedName>
    <alternativeName>
        <fullName evidence="10">UDP-2,3-diacylglucosamine diphosphatase</fullName>
    </alternativeName>
</protein>
<feature type="binding site" evidence="10">
    <location>
        <position position="165"/>
    </location>
    <ligand>
        <name>substrate</name>
    </ligand>
</feature>
<comment type="cofactor">
    <cofactor evidence="10">
        <name>Mn(2+)</name>
        <dbReference type="ChEBI" id="CHEBI:29035"/>
    </cofactor>
    <text evidence="10">Binds 2 Mn(2+) ions per subunit in a binuclear metal center.</text>
</comment>
<reference evidence="12 13" key="1">
    <citation type="submission" date="2019-03" db="EMBL/GenBank/DDBJ databases">
        <title>Genomic Encyclopedia of Type Strains, Phase IV (KMG-IV): sequencing the most valuable type-strain genomes for metagenomic binning, comparative biology and taxonomic classification.</title>
        <authorList>
            <person name="Goeker M."/>
        </authorList>
    </citation>
    <scope>NUCLEOTIDE SEQUENCE [LARGE SCALE GENOMIC DNA]</scope>
    <source>
        <strain evidence="12 13">DSM 103923</strain>
    </source>
</reference>
<dbReference type="InterPro" id="IPR029052">
    <property type="entry name" value="Metallo-depent_PP-like"/>
</dbReference>
<keyword evidence="7 10" id="KW-0443">Lipid metabolism</keyword>
<organism evidence="12 13">
    <name type="scientific">Sulfuritortus calidifontis</name>
    <dbReference type="NCBI Taxonomy" id="1914471"/>
    <lineage>
        <taxon>Bacteria</taxon>
        <taxon>Pseudomonadati</taxon>
        <taxon>Pseudomonadota</taxon>
        <taxon>Betaproteobacteria</taxon>
        <taxon>Nitrosomonadales</taxon>
        <taxon>Thiobacillaceae</taxon>
        <taxon>Sulfuritortus</taxon>
    </lineage>
</organism>
<dbReference type="RefSeq" id="WP_126461929.1">
    <property type="nucleotide sequence ID" value="NZ_AP018721.1"/>
</dbReference>
<evidence type="ECO:0000313" key="12">
    <source>
        <dbReference type="EMBL" id="TCS72930.1"/>
    </source>
</evidence>
<name>A0A4R3JX15_9PROT</name>
<feature type="binding site" evidence="10">
    <location>
        <begin position="84"/>
        <end position="85"/>
    </location>
    <ligand>
        <name>substrate</name>
    </ligand>
</feature>
<dbReference type="HAMAP" id="MF_00575">
    <property type="entry name" value="LpxH"/>
    <property type="match status" value="1"/>
</dbReference>
<dbReference type="AlphaFoldDB" id="A0A4R3JX15"/>
<comment type="subcellular location">
    <subcellularLocation>
        <location evidence="10">Cell inner membrane</location>
        <topology evidence="10">Peripheral membrane protein</topology>
        <orientation evidence="10">Cytoplasmic side</orientation>
    </subcellularLocation>
</comment>
<evidence type="ECO:0000313" key="13">
    <source>
        <dbReference type="Proteomes" id="UP000295135"/>
    </source>
</evidence>
<keyword evidence="2 10" id="KW-0444">Lipid biosynthesis</keyword>
<dbReference type="GO" id="GO:0019897">
    <property type="term" value="C:extrinsic component of plasma membrane"/>
    <property type="evidence" value="ECO:0007669"/>
    <property type="project" value="UniProtKB-UniRule"/>
</dbReference>
<feature type="domain" description="Calcineurin-like phosphoesterase" evidence="11">
    <location>
        <begin position="8"/>
        <end position="204"/>
    </location>
</feature>
<keyword evidence="13" id="KW-1185">Reference proteome</keyword>
<dbReference type="Pfam" id="PF00149">
    <property type="entry name" value="Metallophos"/>
    <property type="match status" value="1"/>
</dbReference>
<evidence type="ECO:0000256" key="9">
    <source>
        <dbReference type="ARBA" id="ARBA00023211"/>
    </source>
</evidence>
<feature type="binding site" evidence="10">
    <location>
        <position position="172"/>
    </location>
    <ligand>
        <name>substrate</name>
    </ligand>
</feature>
<evidence type="ECO:0000256" key="6">
    <source>
        <dbReference type="ARBA" id="ARBA00022801"/>
    </source>
</evidence>
<comment type="catalytic activity">
    <reaction evidence="10">
        <text>UDP-2-N,3-O-bis[(3R)-3-hydroxytetradecanoyl]-alpha-D-glucosamine + H2O = 2-N,3-O-bis[(3R)-3-hydroxytetradecanoyl]-alpha-D-glucosaminyl 1-phosphate + UMP + 2 H(+)</text>
        <dbReference type="Rhea" id="RHEA:25213"/>
        <dbReference type="ChEBI" id="CHEBI:15377"/>
        <dbReference type="ChEBI" id="CHEBI:15378"/>
        <dbReference type="ChEBI" id="CHEBI:57865"/>
        <dbReference type="ChEBI" id="CHEBI:57957"/>
        <dbReference type="ChEBI" id="CHEBI:78847"/>
        <dbReference type="EC" id="3.6.1.54"/>
    </reaction>
</comment>
<dbReference type="GO" id="GO:0009245">
    <property type="term" value="P:lipid A biosynthetic process"/>
    <property type="evidence" value="ECO:0007669"/>
    <property type="project" value="UniProtKB-UniRule"/>
</dbReference>
<keyword evidence="4 10" id="KW-0441">Lipid A biosynthesis</keyword>
<feature type="binding site" evidence="10">
    <location>
        <position position="12"/>
    </location>
    <ligand>
        <name>Mn(2+)</name>
        <dbReference type="ChEBI" id="CHEBI:29035"/>
        <label>1</label>
    </ligand>
</feature>
<evidence type="ECO:0000256" key="2">
    <source>
        <dbReference type="ARBA" id="ARBA00022516"/>
    </source>
</evidence>
<keyword evidence="1 10" id="KW-1003">Cell membrane</keyword>
<keyword evidence="5 10" id="KW-0479">Metal-binding</keyword>
<feature type="binding site" evidence="10">
    <location>
        <position position="169"/>
    </location>
    <ligand>
        <name>substrate</name>
    </ligand>
</feature>
<dbReference type="EC" id="3.6.1.54" evidence="10"/>
<comment type="similarity">
    <text evidence="10">Belongs to the LpxH family.</text>
</comment>
<sequence>MPDTGHSLFISDLHLSPELPQAVALFRRFLQETAARAQALYILGDFFEAWVGDDDLALPFHAGIAHDLKRLAERGVRLYLMHGNRDFLLGEAFCRASGATLLADPSLIDLYGSPTLLAHGDRFCTDDAAYQAFRRQVREPAWQAGFLAKPLAERREMARQMRAQSEREKAAKEMALMDVNPEAVAAALREHGYPRLIHGHTHRPARHLHEIDGHLCERWVLPDWYEGGGYLRCDADGCNACSLG</sequence>
<evidence type="ECO:0000256" key="1">
    <source>
        <dbReference type="ARBA" id="ARBA00022475"/>
    </source>
</evidence>
<evidence type="ECO:0000256" key="4">
    <source>
        <dbReference type="ARBA" id="ARBA00022556"/>
    </source>
</evidence>
<comment type="caution">
    <text evidence="12">The sequence shown here is derived from an EMBL/GenBank/DDBJ whole genome shotgun (WGS) entry which is preliminary data.</text>
</comment>
<accession>A0A4R3JX15</accession>
<dbReference type="SUPFAM" id="SSF56300">
    <property type="entry name" value="Metallo-dependent phosphatases"/>
    <property type="match status" value="1"/>
</dbReference>
<dbReference type="GO" id="GO:0030145">
    <property type="term" value="F:manganese ion binding"/>
    <property type="evidence" value="ECO:0007669"/>
    <property type="project" value="UniProtKB-UniRule"/>
</dbReference>
<feature type="binding site" evidence="10">
    <location>
        <position position="200"/>
    </location>
    <ligand>
        <name>substrate</name>
    </ligand>
</feature>
<evidence type="ECO:0000256" key="5">
    <source>
        <dbReference type="ARBA" id="ARBA00022723"/>
    </source>
</evidence>
<evidence type="ECO:0000256" key="10">
    <source>
        <dbReference type="HAMAP-Rule" id="MF_00575"/>
    </source>
</evidence>
<feature type="binding site" evidence="10">
    <location>
        <position position="45"/>
    </location>
    <ligand>
        <name>Mn(2+)</name>
        <dbReference type="ChEBI" id="CHEBI:29035"/>
        <label>2</label>
    </ligand>
</feature>
<comment type="function">
    <text evidence="10">Hydrolyzes the pyrophosphate bond of UDP-2,3-diacylglucosamine to yield 2,3-diacylglucosamine 1-phosphate (lipid X) and UMP by catalyzing the attack of water at the alpha-P atom. Involved in the biosynthesis of lipid A, a phosphorylated glycolipid that anchors the lipopolysaccharide to the outer membrane of the cell.</text>
</comment>
<evidence type="ECO:0000256" key="7">
    <source>
        <dbReference type="ARBA" id="ARBA00023098"/>
    </source>
</evidence>
<keyword evidence="6 10" id="KW-0378">Hydrolase</keyword>
<evidence type="ECO:0000256" key="8">
    <source>
        <dbReference type="ARBA" id="ARBA00023136"/>
    </source>
</evidence>
<dbReference type="PANTHER" id="PTHR34990:SF1">
    <property type="entry name" value="UDP-2,3-DIACYLGLUCOSAMINE HYDROLASE"/>
    <property type="match status" value="1"/>
</dbReference>
<dbReference type="PANTHER" id="PTHR34990">
    <property type="entry name" value="UDP-2,3-DIACYLGLUCOSAMINE HYDROLASE-RELATED"/>
    <property type="match status" value="1"/>
</dbReference>